<feature type="transmembrane region" description="Helical" evidence="10">
    <location>
        <begin position="75"/>
        <end position="96"/>
    </location>
</feature>
<feature type="region of interest" description="Disordered" evidence="9">
    <location>
        <begin position="761"/>
        <end position="801"/>
    </location>
</feature>
<evidence type="ECO:0000259" key="11">
    <source>
        <dbReference type="Pfam" id="PF07885"/>
    </source>
</evidence>
<keyword evidence="13" id="KW-1185">Reference proteome</keyword>
<comment type="similarity">
    <text evidence="8">Belongs to the two pore domain potassium channel (TC 1.A.1.8) family.</text>
</comment>
<sequence length="801" mass="90376">MPQSLLDEFADRRQAGQPFGKALKNAIFQAKPVVLDLEYGEGQKKEKFKLWKIRMRDKDDDEPVDWWFASTGIPILAATLGPMANVLSIGALVTYWRVDLRDPTNTNALLPQVEGLLVPDPHWCYLINIVSLILGFIGNFFLLLNFTNRIRYIISLPMTILLWFVACALLVGDLVGMQTYTPPASTYETYSGGFWYGIAAASIYLLLSILLMANLVGYIRGHYPQHFDLTEDQRTLIVQTIFFFIWLAGGAGVYARLEGWHFIDALYYCDVTILTVGFGDLYPTENLGRALLIPFSLGGIIMLGLVVSSIYKSAQELGEKKITRGHFEHERERAMGRTVATSLELQRREVEAEMARERAMAKQAARPSSRSPATALQYQYTLERSFSSRQGSITSSIQGSFPRPGLSRQSTLGNRVKKSSRIQLLRDEKERFEAMRKLQRKSQIWKNWWRLSLTLTVFAIFWCVGAVAFWKAEQSTLNMTYWETVYFCWVALLSIGYGDFAPKSGAGRCFFVIWSLIAVPTITILASDLTATIISVFNHWSTRLADFTILPQYGVWSNLVEKHPWLSLGLGKWKANWQAKHVDLKNRVETLEGIVIGTEKGLNGDGPDINDQITQSEADVPVREPDAAILARQLAFAIRRTAHDLSMDKPRQYKFEEWVEFTRLIRFSAVGGVAEALREEEEEGLVEWDWIGEDSPMMAQQSESEFLLDRLVESLVRYLRRNPPVDAFAGSVKERGEEALRLRTGADESFGARSIMSGLIRQESLGGKSRKGSVSGIGPSDDDGGKAALHPVEEEDHEYHP</sequence>
<evidence type="ECO:0000256" key="5">
    <source>
        <dbReference type="ARBA" id="ARBA00023065"/>
    </source>
</evidence>
<feature type="transmembrane region" description="Helical" evidence="10">
    <location>
        <begin position="448"/>
        <end position="469"/>
    </location>
</feature>
<evidence type="ECO:0000256" key="1">
    <source>
        <dbReference type="ARBA" id="ARBA00004141"/>
    </source>
</evidence>
<gene>
    <name evidence="12" type="ORF">AOQ84DRAFT_12088</name>
</gene>
<dbReference type="SUPFAM" id="SSF81324">
    <property type="entry name" value="Voltage-gated potassium channels"/>
    <property type="match status" value="2"/>
</dbReference>
<feature type="transmembrane region" description="Helical" evidence="10">
    <location>
        <begin position="510"/>
        <end position="537"/>
    </location>
</feature>
<dbReference type="GO" id="GO:0005886">
    <property type="term" value="C:plasma membrane"/>
    <property type="evidence" value="ECO:0007669"/>
    <property type="project" value="TreeGrafter"/>
</dbReference>
<evidence type="ECO:0000313" key="13">
    <source>
        <dbReference type="Proteomes" id="UP000250140"/>
    </source>
</evidence>
<dbReference type="AlphaFoldDB" id="A0A8E2FCL5"/>
<evidence type="ECO:0000256" key="10">
    <source>
        <dbReference type="SAM" id="Phobius"/>
    </source>
</evidence>
<protein>
    <submittedName>
        <fullName evidence="12">Voltage-gated potassium channel</fullName>
    </submittedName>
</protein>
<evidence type="ECO:0000256" key="2">
    <source>
        <dbReference type="ARBA" id="ARBA00022448"/>
    </source>
</evidence>
<evidence type="ECO:0000256" key="4">
    <source>
        <dbReference type="ARBA" id="ARBA00022989"/>
    </source>
</evidence>
<reference evidence="12 13" key="1">
    <citation type="journal article" date="2016" name="Nat. Commun.">
        <title>Ectomycorrhizal ecology is imprinted in the genome of the dominant symbiotic fungus Cenococcum geophilum.</title>
        <authorList>
            <consortium name="DOE Joint Genome Institute"/>
            <person name="Peter M."/>
            <person name="Kohler A."/>
            <person name="Ohm R.A."/>
            <person name="Kuo A."/>
            <person name="Krutzmann J."/>
            <person name="Morin E."/>
            <person name="Arend M."/>
            <person name="Barry K.W."/>
            <person name="Binder M."/>
            <person name="Choi C."/>
            <person name="Clum A."/>
            <person name="Copeland A."/>
            <person name="Grisel N."/>
            <person name="Haridas S."/>
            <person name="Kipfer T."/>
            <person name="LaButti K."/>
            <person name="Lindquist E."/>
            <person name="Lipzen A."/>
            <person name="Maire R."/>
            <person name="Meier B."/>
            <person name="Mihaltcheva S."/>
            <person name="Molinier V."/>
            <person name="Murat C."/>
            <person name="Poggeler S."/>
            <person name="Quandt C.A."/>
            <person name="Sperisen C."/>
            <person name="Tritt A."/>
            <person name="Tisserant E."/>
            <person name="Crous P.W."/>
            <person name="Henrissat B."/>
            <person name="Nehls U."/>
            <person name="Egli S."/>
            <person name="Spatafora J.W."/>
            <person name="Grigoriev I.V."/>
            <person name="Martin F.M."/>
        </authorList>
    </citation>
    <scope>NUCLEOTIDE SEQUENCE [LARGE SCALE GENOMIC DNA]</scope>
    <source>
        <strain evidence="12 13">CBS 207.34</strain>
    </source>
</reference>
<proteinExistence type="inferred from homology"/>
<evidence type="ECO:0000313" key="12">
    <source>
        <dbReference type="EMBL" id="OCL14697.1"/>
    </source>
</evidence>
<feature type="transmembrane region" description="Helical" evidence="10">
    <location>
        <begin position="291"/>
        <end position="311"/>
    </location>
</feature>
<keyword evidence="7 8" id="KW-0407">Ion channel</keyword>
<keyword evidence="5 8" id="KW-0406">Ion transport</keyword>
<feature type="domain" description="Potassium channel" evidence="11">
    <location>
        <begin position="242"/>
        <end position="311"/>
    </location>
</feature>
<keyword evidence="3 8" id="KW-0812">Transmembrane</keyword>
<evidence type="ECO:0000256" key="9">
    <source>
        <dbReference type="SAM" id="MobiDB-lite"/>
    </source>
</evidence>
<dbReference type="PRINTS" id="PR01333">
    <property type="entry name" value="2POREKCHANEL"/>
</dbReference>
<dbReference type="Pfam" id="PF07885">
    <property type="entry name" value="Ion_trans_2"/>
    <property type="match status" value="2"/>
</dbReference>
<dbReference type="PANTHER" id="PTHR11003">
    <property type="entry name" value="POTASSIUM CHANNEL, SUBFAMILY K"/>
    <property type="match status" value="1"/>
</dbReference>
<keyword evidence="6 10" id="KW-0472">Membrane</keyword>
<evidence type="ECO:0000256" key="7">
    <source>
        <dbReference type="ARBA" id="ARBA00023303"/>
    </source>
</evidence>
<name>A0A8E2FCL5_9PEZI</name>
<dbReference type="Gene3D" id="1.10.287.70">
    <property type="match status" value="2"/>
</dbReference>
<keyword evidence="4 10" id="KW-1133">Transmembrane helix</keyword>
<dbReference type="PANTHER" id="PTHR11003:SF291">
    <property type="entry name" value="IP11374P"/>
    <property type="match status" value="1"/>
</dbReference>
<accession>A0A8E2FCL5</accession>
<feature type="transmembrane region" description="Helical" evidence="10">
    <location>
        <begin position="125"/>
        <end position="146"/>
    </location>
</feature>
<feature type="region of interest" description="Disordered" evidence="9">
    <location>
        <begin position="393"/>
        <end position="412"/>
    </location>
</feature>
<dbReference type="OrthoDB" id="297496at2759"/>
<keyword evidence="2 8" id="KW-0813">Transport</keyword>
<dbReference type="InterPro" id="IPR003280">
    <property type="entry name" value="2pore_dom_K_chnl"/>
</dbReference>
<feature type="transmembrane region" description="Helical" evidence="10">
    <location>
        <begin position="236"/>
        <end position="257"/>
    </location>
</feature>
<evidence type="ECO:0000256" key="6">
    <source>
        <dbReference type="ARBA" id="ARBA00023136"/>
    </source>
</evidence>
<dbReference type="EMBL" id="KV748546">
    <property type="protein sequence ID" value="OCL14697.1"/>
    <property type="molecule type" value="Genomic_DNA"/>
</dbReference>
<organism evidence="12 13">
    <name type="scientific">Glonium stellatum</name>
    <dbReference type="NCBI Taxonomy" id="574774"/>
    <lineage>
        <taxon>Eukaryota</taxon>
        <taxon>Fungi</taxon>
        <taxon>Dikarya</taxon>
        <taxon>Ascomycota</taxon>
        <taxon>Pezizomycotina</taxon>
        <taxon>Dothideomycetes</taxon>
        <taxon>Pleosporomycetidae</taxon>
        <taxon>Gloniales</taxon>
        <taxon>Gloniaceae</taxon>
        <taxon>Glonium</taxon>
    </lineage>
</organism>
<feature type="transmembrane region" description="Helical" evidence="10">
    <location>
        <begin position="481"/>
        <end position="498"/>
    </location>
</feature>
<feature type="domain" description="Potassium channel" evidence="11">
    <location>
        <begin position="459"/>
        <end position="533"/>
    </location>
</feature>
<dbReference type="GO" id="GO:0015271">
    <property type="term" value="F:outward rectifier potassium channel activity"/>
    <property type="evidence" value="ECO:0007669"/>
    <property type="project" value="TreeGrafter"/>
</dbReference>
<dbReference type="Proteomes" id="UP000250140">
    <property type="component" value="Unassembled WGS sequence"/>
</dbReference>
<feature type="transmembrane region" description="Helical" evidence="10">
    <location>
        <begin position="194"/>
        <end position="216"/>
    </location>
</feature>
<dbReference type="GO" id="GO:0022841">
    <property type="term" value="F:potassium ion leak channel activity"/>
    <property type="evidence" value="ECO:0007669"/>
    <property type="project" value="TreeGrafter"/>
</dbReference>
<evidence type="ECO:0000256" key="3">
    <source>
        <dbReference type="ARBA" id="ARBA00022692"/>
    </source>
</evidence>
<feature type="transmembrane region" description="Helical" evidence="10">
    <location>
        <begin position="153"/>
        <end position="174"/>
    </location>
</feature>
<evidence type="ECO:0000256" key="8">
    <source>
        <dbReference type="RuleBase" id="RU003857"/>
    </source>
</evidence>
<dbReference type="InterPro" id="IPR013099">
    <property type="entry name" value="K_chnl_dom"/>
</dbReference>
<comment type="subcellular location">
    <subcellularLocation>
        <location evidence="1">Membrane</location>
        <topology evidence="1">Multi-pass membrane protein</topology>
    </subcellularLocation>
</comment>
<dbReference type="GO" id="GO:0030322">
    <property type="term" value="P:stabilization of membrane potential"/>
    <property type="evidence" value="ECO:0007669"/>
    <property type="project" value="TreeGrafter"/>
</dbReference>